<sequence>MASDAKINVATDLLVEDMRSTARLYRAQARLQRSRLVVPGLSIWDVLQRGIVLSCVGLSVYGIVAAGLVHRDTLRRGQEVSNPMMLLEKMEAEKALLGDQKPPPTQEEQKEIDLATAAVQAALPSYERKSS</sequence>
<dbReference type="KEGG" id="gtr:GLOTRDRAFT_129609"/>
<dbReference type="EMBL" id="KB469302">
    <property type="protein sequence ID" value="EPQ55330.1"/>
    <property type="molecule type" value="Genomic_DNA"/>
</dbReference>
<keyword evidence="3" id="KW-1185">Reference proteome</keyword>
<keyword evidence="1" id="KW-0812">Transmembrane</keyword>
<accession>S7RLP6</accession>
<gene>
    <name evidence="2" type="ORF">GLOTRDRAFT_129609</name>
</gene>
<dbReference type="GeneID" id="19301973"/>
<protein>
    <recommendedName>
        <fullName evidence="4">Cytochrome c oxidase assembly factor 3</fullName>
    </recommendedName>
</protein>
<dbReference type="AlphaFoldDB" id="S7RLP6"/>
<dbReference type="eggNOG" id="ENOG502RCR0">
    <property type="taxonomic scope" value="Eukaryota"/>
</dbReference>
<evidence type="ECO:0000313" key="3">
    <source>
        <dbReference type="Proteomes" id="UP000030669"/>
    </source>
</evidence>
<name>S7RLP6_GLOTA</name>
<dbReference type="HOGENOM" id="CLU_158784_1_0_1"/>
<evidence type="ECO:0008006" key="4">
    <source>
        <dbReference type="Google" id="ProtNLM"/>
    </source>
</evidence>
<organism evidence="2 3">
    <name type="scientific">Gloeophyllum trabeum (strain ATCC 11539 / FP-39264 / Madison 617)</name>
    <name type="common">Brown rot fungus</name>
    <dbReference type="NCBI Taxonomy" id="670483"/>
    <lineage>
        <taxon>Eukaryota</taxon>
        <taxon>Fungi</taxon>
        <taxon>Dikarya</taxon>
        <taxon>Basidiomycota</taxon>
        <taxon>Agaricomycotina</taxon>
        <taxon>Agaricomycetes</taxon>
        <taxon>Gloeophyllales</taxon>
        <taxon>Gloeophyllaceae</taxon>
        <taxon>Gloeophyllum</taxon>
    </lineage>
</organism>
<evidence type="ECO:0000313" key="2">
    <source>
        <dbReference type="EMBL" id="EPQ55330.1"/>
    </source>
</evidence>
<feature type="transmembrane region" description="Helical" evidence="1">
    <location>
        <begin position="51"/>
        <end position="69"/>
    </location>
</feature>
<reference evidence="2 3" key="1">
    <citation type="journal article" date="2012" name="Science">
        <title>The Paleozoic origin of enzymatic lignin decomposition reconstructed from 31 fungal genomes.</title>
        <authorList>
            <person name="Floudas D."/>
            <person name="Binder M."/>
            <person name="Riley R."/>
            <person name="Barry K."/>
            <person name="Blanchette R.A."/>
            <person name="Henrissat B."/>
            <person name="Martinez A.T."/>
            <person name="Otillar R."/>
            <person name="Spatafora J.W."/>
            <person name="Yadav J.S."/>
            <person name="Aerts A."/>
            <person name="Benoit I."/>
            <person name="Boyd A."/>
            <person name="Carlson A."/>
            <person name="Copeland A."/>
            <person name="Coutinho P.M."/>
            <person name="de Vries R.P."/>
            <person name="Ferreira P."/>
            <person name="Findley K."/>
            <person name="Foster B."/>
            <person name="Gaskell J."/>
            <person name="Glotzer D."/>
            <person name="Gorecki P."/>
            <person name="Heitman J."/>
            <person name="Hesse C."/>
            <person name="Hori C."/>
            <person name="Igarashi K."/>
            <person name="Jurgens J.A."/>
            <person name="Kallen N."/>
            <person name="Kersten P."/>
            <person name="Kohler A."/>
            <person name="Kuees U."/>
            <person name="Kumar T.K.A."/>
            <person name="Kuo A."/>
            <person name="LaButti K."/>
            <person name="Larrondo L.F."/>
            <person name="Lindquist E."/>
            <person name="Ling A."/>
            <person name="Lombard V."/>
            <person name="Lucas S."/>
            <person name="Lundell T."/>
            <person name="Martin R."/>
            <person name="McLaughlin D.J."/>
            <person name="Morgenstern I."/>
            <person name="Morin E."/>
            <person name="Murat C."/>
            <person name="Nagy L.G."/>
            <person name="Nolan M."/>
            <person name="Ohm R.A."/>
            <person name="Patyshakuliyeva A."/>
            <person name="Rokas A."/>
            <person name="Ruiz-Duenas F.J."/>
            <person name="Sabat G."/>
            <person name="Salamov A."/>
            <person name="Samejima M."/>
            <person name="Schmutz J."/>
            <person name="Slot J.C."/>
            <person name="St John F."/>
            <person name="Stenlid J."/>
            <person name="Sun H."/>
            <person name="Sun S."/>
            <person name="Syed K."/>
            <person name="Tsang A."/>
            <person name="Wiebenga A."/>
            <person name="Young D."/>
            <person name="Pisabarro A."/>
            <person name="Eastwood D.C."/>
            <person name="Martin F."/>
            <person name="Cullen D."/>
            <person name="Grigoriev I.V."/>
            <person name="Hibbett D.S."/>
        </authorList>
    </citation>
    <scope>NUCLEOTIDE SEQUENCE [LARGE SCALE GENOMIC DNA]</scope>
    <source>
        <strain evidence="2 3">ATCC 11539</strain>
    </source>
</reference>
<keyword evidence="1" id="KW-0472">Membrane</keyword>
<dbReference type="Proteomes" id="UP000030669">
    <property type="component" value="Unassembled WGS sequence"/>
</dbReference>
<evidence type="ECO:0000256" key="1">
    <source>
        <dbReference type="SAM" id="Phobius"/>
    </source>
</evidence>
<dbReference type="OrthoDB" id="7961613at2759"/>
<keyword evidence="1" id="KW-1133">Transmembrane helix</keyword>
<dbReference type="RefSeq" id="XP_007866469.1">
    <property type="nucleotide sequence ID" value="XM_007868278.1"/>
</dbReference>
<proteinExistence type="predicted"/>